<comment type="caution">
    <text evidence="8">The sequence shown here is derived from an EMBL/GenBank/DDBJ whole genome shotgun (WGS) entry which is preliminary data.</text>
</comment>
<dbReference type="GO" id="GO:0016020">
    <property type="term" value="C:membrane"/>
    <property type="evidence" value="ECO:0007669"/>
    <property type="project" value="UniProtKB-SubCell"/>
</dbReference>
<keyword evidence="9" id="KW-1185">Reference proteome</keyword>
<feature type="transmembrane region" description="Helical" evidence="7">
    <location>
        <begin position="491"/>
        <end position="516"/>
    </location>
</feature>
<reference evidence="8 9" key="1">
    <citation type="journal article" date="2023" name="Hortic Res">
        <title>Pangenome of water caltrop reveals structural variations and asymmetric subgenome divergence after allopolyploidization.</title>
        <authorList>
            <person name="Zhang X."/>
            <person name="Chen Y."/>
            <person name="Wang L."/>
            <person name="Yuan Y."/>
            <person name="Fang M."/>
            <person name="Shi L."/>
            <person name="Lu R."/>
            <person name="Comes H.P."/>
            <person name="Ma Y."/>
            <person name="Chen Y."/>
            <person name="Huang G."/>
            <person name="Zhou Y."/>
            <person name="Zheng Z."/>
            <person name="Qiu Y."/>
        </authorList>
    </citation>
    <scope>NUCLEOTIDE SEQUENCE [LARGE SCALE GENOMIC DNA]</scope>
    <source>
        <tissue evidence="8">Roots</tissue>
    </source>
</reference>
<dbReference type="InterPro" id="IPR036259">
    <property type="entry name" value="MFS_trans_sf"/>
</dbReference>
<keyword evidence="5 7" id="KW-0472">Membrane</keyword>
<feature type="region of interest" description="Disordered" evidence="6">
    <location>
        <begin position="1"/>
        <end position="25"/>
    </location>
</feature>
<sequence length="578" mass="63366">MEDAILSASSLEEREQDPPATAPAAATKAGGWNAIKYIIGNESFEKLASMSLIANITVYLRSQYNMDGVLVVNVVNIWSGCSNIASLAGAFISDAYLGRFRTLFFGSLASFLGMGTMTLTAGLSQLRPPECTGQSMCVHPQKWQLGILFGGLSLLALGAGGIRPCNIAFGADQFDTTTAKGRSQLECFFNWWYFSFTVALLIALIGVVYIQTNVSWAIGFAIPTLCLLLSISIFLLGRKAYICKKPQGSVFTDVAKVLVAATFKSRRNIPENFLYDPPPEEGEEAGRLHRTERFRFLDRAAVVMEGELDGQGKARNGWKLCCVQQVERLKCLIGIVPVWVSGIGCFITMDQQTTFGILQAIQMDKSIGRHFSIPPGWMTLTSMVALSIWIFVYEQVYIPHAHKISGRAKRLTTKQRIRIGILMSILCMIVAGVVEKIRRNSAIKSRTFVATTTVFLLLPQFVLSGMVEAFAAVAIMELLTTQMPESMRTVAGAVFFLSLSMASYIGSLLVNVIHVASTRGGHSPWLGGHDLNRNKLENYYYIIAAVNAFNFVYFTLFASRYVDLGRVQGAVQLAGSGS</sequence>
<keyword evidence="3 7" id="KW-0812">Transmembrane</keyword>
<dbReference type="GO" id="GO:0022857">
    <property type="term" value="F:transmembrane transporter activity"/>
    <property type="evidence" value="ECO:0007669"/>
    <property type="project" value="InterPro"/>
</dbReference>
<dbReference type="Gene3D" id="1.20.1250.20">
    <property type="entry name" value="MFS general substrate transporter like domains"/>
    <property type="match status" value="1"/>
</dbReference>
<evidence type="ECO:0000256" key="4">
    <source>
        <dbReference type="ARBA" id="ARBA00022989"/>
    </source>
</evidence>
<feature type="transmembrane region" description="Helical" evidence="7">
    <location>
        <begin position="454"/>
        <end position="479"/>
    </location>
</feature>
<evidence type="ECO:0000256" key="5">
    <source>
        <dbReference type="ARBA" id="ARBA00023136"/>
    </source>
</evidence>
<feature type="transmembrane region" description="Helical" evidence="7">
    <location>
        <begin position="216"/>
        <end position="237"/>
    </location>
</feature>
<protein>
    <recommendedName>
        <fullName evidence="10">NPF family transporter</fullName>
    </recommendedName>
</protein>
<organism evidence="8 9">
    <name type="scientific">Trapa incisa</name>
    <dbReference type="NCBI Taxonomy" id="236973"/>
    <lineage>
        <taxon>Eukaryota</taxon>
        <taxon>Viridiplantae</taxon>
        <taxon>Streptophyta</taxon>
        <taxon>Embryophyta</taxon>
        <taxon>Tracheophyta</taxon>
        <taxon>Spermatophyta</taxon>
        <taxon>Magnoliopsida</taxon>
        <taxon>eudicotyledons</taxon>
        <taxon>Gunneridae</taxon>
        <taxon>Pentapetalae</taxon>
        <taxon>rosids</taxon>
        <taxon>malvids</taxon>
        <taxon>Myrtales</taxon>
        <taxon>Lythraceae</taxon>
        <taxon>Trapa</taxon>
    </lineage>
</organism>
<evidence type="ECO:0000256" key="3">
    <source>
        <dbReference type="ARBA" id="ARBA00022692"/>
    </source>
</evidence>
<proteinExistence type="inferred from homology"/>
<dbReference type="InterPro" id="IPR000109">
    <property type="entry name" value="POT_fam"/>
</dbReference>
<keyword evidence="4 7" id="KW-1133">Transmembrane helix</keyword>
<feature type="transmembrane region" description="Helical" evidence="7">
    <location>
        <begin position="417"/>
        <end position="434"/>
    </location>
</feature>
<evidence type="ECO:0000256" key="1">
    <source>
        <dbReference type="ARBA" id="ARBA00004141"/>
    </source>
</evidence>
<dbReference type="PANTHER" id="PTHR11654">
    <property type="entry name" value="OLIGOPEPTIDE TRANSPORTER-RELATED"/>
    <property type="match status" value="1"/>
</dbReference>
<dbReference type="Pfam" id="PF00854">
    <property type="entry name" value="PTR2"/>
    <property type="match status" value="1"/>
</dbReference>
<dbReference type="EMBL" id="JAXIOK010000022">
    <property type="protein sequence ID" value="KAK4744475.1"/>
    <property type="molecule type" value="Genomic_DNA"/>
</dbReference>
<feature type="transmembrane region" description="Helical" evidence="7">
    <location>
        <begin position="191"/>
        <end position="210"/>
    </location>
</feature>
<dbReference type="SUPFAM" id="SSF103473">
    <property type="entry name" value="MFS general substrate transporter"/>
    <property type="match status" value="1"/>
</dbReference>
<evidence type="ECO:0000256" key="2">
    <source>
        <dbReference type="ARBA" id="ARBA00005982"/>
    </source>
</evidence>
<evidence type="ECO:0008006" key="10">
    <source>
        <dbReference type="Google" id="ProtNLM"/>
    </source>
</evidence>
<evidence type="ECO:0000313" key="9">
    <source>
        <dbReference type="Proteomes" id="UP001345219"/>
    </source>
</evidence>
<evidence type="ECO:0000256" key="6">
    <source>
        <dbReference type="SAM" id="MobiDB-lite"/>
    </source>
</evidence>
<feature type="transmembrane region" description="Helical" evidence="7">
    <location>
        <begin position="103"/>
        <end position="123"/>
    </location>
</feature>
<comment type="subcellular location">
    <subcellularLocation>
        <location evidence="1">Membrane</location>
        <topology evidence="1">Multi-pass membrane protein</topology>
    </subcellularLocation>
</comment>
<dbReference type="AlphaFoldDB" id="A0AAN7JIG3"/>
<gene>
    <name evidence="8" type="ORF">SAY87_010787</name>
</gene>
<feature type="transmembrane region" description="Helical" evidence="7">
    <location>
        <begin position="539"/>
        <end position="558"/>
    </location>
</feature>
<feature type="transmembrane region" description="Helical" evidence="7">
    <location>
        <begin position="143"/>
        <end position="162"/>
    </location>
</feature>
<comment type="similarity">
    <text evidence="2">Belongs to the major facilitator superfamily. Proton-dependent oligopeptide transporter (POT/PTR) (TC 2.A.17) family.</text>
</comment>
<dbReference type="Proteomes" id="UP001345219">
    <property type="component" value="Chromosome 9"/>
</dbReference>
<evidence type="ECO:0000313" key="8">
    <source>
        <dbReference type="EMBL" id="KAK4744475.1"/>
    </source>
</evidence>
<dbReference type="CDD" id="cd17416">
    <property type="entry name" value="MFS_NPF1_2"/>
    <property type="match status" value="1"/>
</dbReference>
<feature type="transmembrane region" description="Helical" evidence="7">
    <location>
        <begin position="69"/>
        <end position="91"/>
    </location>
</feature>
<accession>A0AAN7JIG3</accession>
<feature type="transmembrane region" description="Helical" evidence="7">
    <location>
        <begin position="376"/>
        <end position="396"/>
    </location>
</feature>
<name>A0AAN7JIG3_9MYRT</name>
<evidence type="ECO:0000256" key="7">
    <source>
        <dbReference type="SAM" id="Phobius"/>
    </source>
</evidence>